<reference evidence="3" key="1">
    <citation type="submission" date="2016-01" db="EMBL/GenBank/DDBJ databases">
        <authorList>
            <person name="Oliw E.H."/>
        </authorList>
    </citation>
    <scope>NUCLEOTIDE SEQUENCE</scope>
    <source>
        <strain evidence="3">1</strain>
    </source>
</reference>
<dbReference type="Proteomes" id="UP000093069">
    <property type="component" value="Chromosome I"/>
</dbReference>
<evidence type="ECO:0000259" key="1">
    <source>
        <dbReference type="Pfam" id="PF01637"/>
    </source>
</evidence>
<feature type="domain" description="ATPase" evidence="1">
    <location>
        <begin position="16"/>
        <end position="249"/>
    </location>
</feature>
<dbReference type="STRING" id="54262.CHITON_1111"/>
<dbReference type="RefSeq" id="WP_068577540.1">
    <property type="nucleotide sequence ID" value="NZ_CP015193.1"/>
</dbReference>
<dbReference type="Proteomes" id="UP000250189">
    <property type="component" value="Chromosome"/>
</dbReference>
<dbReference type="Gene3D" id="3.40.50.300">
    <property type="entry name" value="P-loop containing nucleotide triphosphate hydrolases"/>
    <property type="match status" value="1"/>
</dbReference>
<organism evidence="3 4">
    <name type="scientific">Thermococcus chitonophagus</name>
    <dbReference type="NCBI Taxonomy" id="54262"/>
    <lineage>
        <taxon>Archaea</taxon>
        <taxon>Methanobacteriati</taxon>
        <taxon>Methanobacteriota</taxon>
        <taxon>Thermococci</taxon>
        <taxon>Thermococcales</taxon>
        <taxon>Thermococcaceae</taxon>
        <taxon>Thermococcus</taxon>
    </lineage>
</organism>
<accession>A0A160VSQ5</accession>
<dbReference type="EMBL" id="CP015193">
    <property type="protein sequence ID" value="ASJ17269.1"/>
    <property type="molecule type" value="Genomic_DNA"/>
</dbReference>
<evidence type="ECO:0000313" key="4">
    <source>
        <dbReference type="Proteomes" id="UP000093069"/>
    </source>
</evidence>
<gene>
    <name evidence="2" type="ORF">A3L04_09415</name>
    <name evidence="3" type="ORF">CHITON_1111</name>
</gene>
<dbReference type="PANTHER" id="PTHR34301:SF8">
    <property type="entry name" value="ATPASE DOMAIN-CONTAINING PROTEIN"/>
    <property type="match status" value="1"/>
</dbReference>
<evidence type="ECO:0000313" key="2">
    <source>
        <dbReference type="EMBL" id="ASJ17269.1"/>
    </source>
</evidence>
<dbReference type="GO" id="GO:0005524">
    <property type="term" value="F:ATP binding"/>
    <property type="evidence" value="ECO:0007669"/>
    <property type="project" value="InterPro"/>
</dbReference>
<dbReference type="InterPro" id="IPR011579">
    <property type="entry name" value="ATPase_dom"/>
</dbReference>
<dbReference type="EMBL" id="LN999010">
    <property type="protein sequence ID" value="CUX77890.1"/>
    <property type="molecule type" value="Genomic_DNA"/>
</dbReference>
<dbReference type="KEGG" id="tch:CHITON_1111"/>
<proteinExistence type="predicted"/>
<evidence type="ECO:0000313" key="5">
    <source>
        <dbReference type="Proteomes" id="UP000250189"/>
    </source>
</evidence>
<name>A0A160VSQ5_9EURY</name>
<dbReference type="SUPFAM" id="SSF52540">
    <property type="entry name" value="P-loop containing nucleoside triphosphate hydrolases"/>
    <property type="match status" value="1"/>
</dbReference>
<dbReference type="PANTHER" id="PTHR34301">
    <property type="entry name" value="DNA-BINDING PROTEIN-RELATED"/>
    <property type="match status" value="1"/>
</dbReference>
<reference evidence="2 5" key="3">
    <citation type="submission" date="2016-04" db="EMBL/GenBank/DDBJ databases">
        <title>Complete genome sequence of Thermococcus chitonophagus type strain GC74.</title>
        <authorList>
            <person name="Oger P.M."/>
        </authorList>
    </citation>
    <scope>NUCLEOTIDE SEQUENCE [LARGE SCALE GENOMIC DNA]</scope>
    <source>
        <strain evidence="2 5">GC74</strain>
    </source>
</reference>
<dbReference type="GeneID" id="33322797"/>
<evidence type="ECO:0000313" key="3">
    <source>
        <dbReference type="EMBL" id="CUX77890.1"/>
    </source>
</evidence>
<protein>
    <recommendedName>
        <fullName evidence="1">ATPase domain-containing protein</fullName>
    </recommendedName>
</protein>
<sequence length="369" mass="43252">MENPFVFGEPVRGDKFINRKRELERLKAYILSGRNVILYSPRRFGKTSLILKVIEELRDDIIPIFIDCYAITSREELAEEITRKVLKTYGSFSEAVKRLLANIQASVTIKTEYGINFEVKFSRKSESWKDALDLPQKLAEDRKKRVVVVLDEFQELSKFEGLLKVLRSKLQLHDKVSYVFVGSKRHLMEWIFRAKESPFYNFGAHMVLREIPKEDFKAYIMKAFEMGEIGIKDDVVDYILSLTKCHPYYTQRLCFELWYLGKTKGGVEKDDVDKVLRDLVSDLENSFILLWENLTPNQRKVLIMIAAGEKDLFSGETIRRYNLRSPSSVQSALKKLIEKDIVSKNGTYKISDIFLEYWIRERFIEGKLY</sequence>
<reference evidence="4" key="2">
    <citation type="submission" date="2016-01" db="EMBL/GenBank/DDBJ databases">
        <authorList>
            <person name="Vorgias C.E."/>
        </authorList>
    </citation>
    <scope>NUCLEOTIDE SEQUENCE [LARGE SCALE GENOMIC DNA]</scope>
</reference>
<keyword evidence="5" id="KW-1185">Reference proteome</keyword>
<dbReference type="InterPro" id="IPR027417">
    <property type="entry name" value="P-loop_NTPase"/>
</dbReference>
<dbReference type="OrthoDB" id="132045at2157"/>
<dbReference type="Pfam" id="PF01637">
    <property type="entry name" value="ATPase_2"/>
    <property type="match status" value="1"/>
</dbReference>
<dbReference type="AlphaFoldDB" id="A0A160VSQ5"/>